<dbReference type="InterPro" id="IPR019278">
    <property type="entry name" value="DICT_dom"/>
</dbReference>
<evidence type="ECO:0000313" key="3">
    <source>
        <dbReference type="Proteomes" id="UP001597075"/>
    </source>
</evidence>
<dbReference type="PIRSF" id="PIRSF030471">
    <property type="entry name" value="STR_Vng0742h_prd"/>
    <property type="match status" value="1"/>
</dbReference>
<evidence type="ECO:0000313" key="2">
    <source>
        <dbReference type="EMBL" id="MFD1634665.1"/>
    </source>
</evidence>
<dbReference type="InterPro" id="IPR016954">
    <property type="entry name" value="Uncharacterised_Vng0742h"/>
</dbReference>
<comment type="caution">
    <text evidence="2">The sequence shown here is derived from an EMBL/GenBank/DDBJ whole genome shotgun (WGS) entry which is preliminary data.</text>
</comment>
<dbReference type="Pfam" id="PF10069">
    <property type="entry name" value="DICT"/>
    <property type="match status" value="1"/>
</dbReference>
<dbReference type="RefSeq" id="WP_256404906.1">
    <property type="nucleotide sequence ID" value="NZ_CP187151.1"/>
</dbReference>
<protein>
    <submittedName>
        <fullName evidence="2">DICT sensory domain-containing protein</fullName>
    </submittedName>
</protein>
<sequence>MAVDAPPSSIREFFTGLTEASATLVTVNRTHPDPVQDLLADAFAMQTVELSERALPADSDDLLALREDGEITAVSSLDRVMRSYLLVNADQFKTSTRGFDDDVPAVLTNMDETLFDLRGYPASNKEKLLLVLISRHIERLAYEAGEGSIRSTFQRLSRLEDEFGTRQVYERLAGRTLDVHVYGVPDKTPTWLDATIHRGTSDEYRNTWCVVYRPANAAADGPKPAALVAHQQEANRWQGFWTYDPERVARIDTYLERAF</sequence>
<reference evidence="2 3" key="1">
    <citation type="journal article" date="2019" name="Int. J. Syst. Evol. Microbiol.">
        <title>The Global Catalogue of Microorganisms (GCM) 10K type strain sequencing project: providing services to taxonomists for standard genome sequencing and annotation.</title>
        <authorList>
            <consortium name="The Broad Institute Genomics Platform"/>
            <consortium name="The Broad Institute Genome Sequencing Center for Infectious Disease"/>
            <person name="Wu L."/>
            <person name="Ma J."/>
        </authorList>
    </citation>
    <scope>NUCLEOTIDE SEQUENCE [LARGE SCALE GENOMIC DNA]</scope>
    <source>
        <strain evidence="2 3">CGMCC 1.10594</strain>
    </source>
</reference>
<organism evidence="2 3">
    <name type="scientific">Haloplanus ruber</name>
    <dbReference type="NCBI Taxonomy" id="869892"/>
    <lineage>
        <taxon>Archaea</taxon>
        <taxon>Methanobacteriati</taxon>
        <taxon>Methanobacteriota</taxon>
        <taxon>Stenosarchaea group</taxon>
        <taxon>Halobacteria</taxon>
        <taxon>Halobacteriales</taxon>
        <taxon>Haloferacaceae</taxon>
        <taxon>Haloplanus</taxon>
    </lineage>
</organism>
<feature type="domain" description="DICT" evidence="1">
    <location>
        <begin position="106"/>
        <end position="211"/>
    </location>
</feature>
<name>A0ABD6D0D9_9EURY</name>
<dbReference type="AlphaFoldDB" id="A0ABD6D0D9"/>
<dbReference type="EMBL" id="JBHUDL010000010">
    <property type="protein sequence ID" value="MFD1634665.1"/>
    <property type="molecule type" value="Genomic_DNA"/>
</dbReference>
<dbReference type="Proteomes" id="UP001597075">
    <property type="component" value="Unassembled WGS sequence"/>
</dbReference>
<keyword evidence="3" id="KW-1185">Reference proteome</keyword>
<proteinExistence type="predicted"/>
<accession>A0ABD6D0D9</accession>
<gene>
    <name evidence="2" type="ORF">ACFSBJ_13120</name>
</gene>
<evidence type="ECO:0000259" key="1">
    <source>
        <dbReference type="Pfam" id="PF10069"/>
    </source>
</evidence>